<dbReference type="Pfam" id="PF06522">
    <property type="entry name" value="B12D"/>
    <property type="match status" value="1"/>
</dbReference>
<reference evidence="1" key="1">
    <citation type="submission" date="2020-04" db="EMBL/GenBank/DDBJ databases">
        <authorList>
            <person name="Alioto T."/>
            <person name="Alioto T."/>
            <person name="Gomez Garrido J."/>
        </authorList>
    </citation>
    <scope>NUCLEOTIDE SEQUENCE</scope>
    <source>
        <strain evidence="1">A484AB</strain>
    </source>
</reference>
<gene>
    <name evidence="1" type="ORF">PACLA_8A075367</name>
</gene>
<accession>A0A6S7FXQ2</accession>
<dbReference type="InterPro" id="IPR010530">
    <property type="entry name" value="B12D"/>
</dbReference>
<comment type="caution">
    <text evidence="1">The sequence shown here is derived from an EMBL/GenBank/DDBJ whole genome shotgun (WGS) entry which is preliminary data.</text>
</comment>
<evidence type="ECO:0000313" key="1">
    <source>
        <dbReference type="EMBL" id="CAB3982283.1"/>
    </source>
</evidence>
<dbReference type="EMBL" id="CACRXK020000486">
    <property type="protein sequence ID" value="CAB3982283.1"/>
    <property type="molecule type" value="Genomic_DNA"/>
</dbReference>
<dbReference type="AlphaFoldDB" id="A0A6S7FXQ2"/>
<dbReference type="Proteomes" id="UP001152795">
    <property type="component" value="Unassembled WGS sequence"/>
</dbReference>
<name>A0A6S7FXQ2_PARCT</name>
<sequence length="80" mass="9203">MIENGFVSVISQLYPVTACVVFGCVLAGGYLLRMAVQHPDAAWANKRSNFPWLDVKHNERKRFYASFDYADLKDDKPKYE</sequence>
<protein>
    <submittedName>
        <fullName evidence="1">Uncharacterized protein</fullName>
    </submittedName>
</protein>
<proteinExistence type="predicted"/>
<evidence type="ECO:0000313" key="2">
    <source>
        <dbReference type="Proteomes" id="UP001152795"/>
    </source>
</evidence>
<organism evidence="1 2">
    <name type="scientific">Paramuricea clavata</name>
    <name type="common">Red gorgonian</name>
    <name type="synonym">Violescent sea-whip</name>
    <dbReference type="NCBI Taxonomy" id="317549"/>
    <lineage>
        <taxon>Eukaryota</taxon>
        <taxon>Metazoa</taxon>
        <taxon>Cnidaria</taxon>
        <taxon>Anthozoa</taxon>
        <taxon>Octocorallia</taxon>
        <taxon>Malacalcyonacea</taxon>
        <taxon>Plexauridae</taxon>
        <taxon>Paramuricea</taxon>
    </lineage>
</organism>
<keyword evidence="2" id="KW-1185">Reference proteome</keyword>